<evidence type="ECO:0000256" key="19">
    <source>
        <dbReference type="SAM" id="MobiDB-lite"/>
    </source>
</evidence>
<keyword evidence="5 18" id="KW-0479">Metal-binding</keyword>
<dbReference type="InterPro" id="IPR017969">
    <property type="entry name" value="Heavy-metal-associated_CS"/>
</dbReference>
<protein>
    <recommendedName>
        <fullName evidence="16">P-type Cu(2+) transporter</fullName>
        <ecNumber evidence="16">7.2.2.9</ecNumber>
    </recommendedName>
</protein>
<accession>A0A3P2A1J8</accession>
<comment type="subcellular location">
    <subcellularLocation>
        <location evidence="18">Cell membrane</location>
    </subcellularLocation>
    <subcellularLocation>
        <location evidence="1">Endomembrane system</location>
        <topology evidence="1">Multi-pass membrane protein</topology>
    </subcellularLocation>
</comment>
<feature type="transmembrane region" description="Helical" evidence="18">
    <location>
        <begin position="100"/>
        <end position="118"/>
    </location>
</feature>
<dbReference type="PROSITE" id="PS00154">
    <property type="entry name" value="ATPASE_E1_E2"/>
    <property type="match status" value="1"/>
</dbReference>
<comment type="catalytic activity">
    <reaction evidence="17">
        <text>Cu(2+)(in) + ATP + H2O = Cu(2+)(out) + ADP + phosphate + H(+)</text>
        <dbReference type="Rhea" id="RHEA:10376"/>
        <dbReference type="ChEBI" id="CHEBI:15377"/>
        <dbReference type="ChEBI" id="CHEBI:15378"/>
        <dbReference type="ChEBI" id="CHEBI:29036"/>
        <dbReference type="ChEBI" id="CHEBI:30616"/>
        <dbReference type="ChEBI" id="CHEBI:43474"/>
        <dbReference type="ChEBI" id="CHEBI:456216"/>
        <dbReference type="EC" id="7.2.2.9"/>
    </reaction>
</comment>
<dbReference type="NCBIfam" id="TIGR01525">
    <property type="entry name" value="ATPase-IB_hvy"/>
    <property type="match status" value="1"/>
</dbReference>
<keyword evidence="3" id="KW-0813">Transport</keyword>
<dbReference type="GO" id="GO:0005507">
    <property type="term" value="F:copper ion binding"/>
    <property type="evidence" value="ECO:0007669"/>
    <property type="project" value="InterPro"/>
</dbReference>
<dbReference type="PROSITE" id="PS01047">
    <property type="entry name" value="HMA_1"/>
    <property type="match status" value="2"/>
</dbReference>
<keyword evidence="18" id="KW-1003">Cell membrane</keyword>
<dbReference type="GO" id="GO:0005524">
    <property type="term" value="F:ATP binding"/>
    <property type="evidence" value="ECO:0007669"/>
    <property type="project" value="UniProtKB-UniRule"/>
</dbReference>
<keyword evidence="12 18" id="KW-1133">Transmembrane helix</keyword>
<dbReference type="SUPFAM" id="SSF56784">
    <property type="entry name" value="HAD-like"/>
    <property type="match status" value="1"/>
</dbReference>
<keyword evidence="6" id="KW-0677">Repeat</keyword>
<dbReference type="PRINTS" id="PR00943">
    <property type="entry name" value="CUATPASE"/>
</dbReference>
<dbReference type="Pfam" id="PF00702">
    <property type="entry name" value="Hydrolase"/>
    <property type="match status" value="1"/>
</dbReference>
<dbReference type="InterPro" id="IPR036163">
    <property type="entry name" value="HMA_dom_sf"/>
</dbReference>
<dbReference type="EMBL" id="RQYF01000070">
    <property type="protein sequence ID" value="RRD88756.1"/>
    <property type="molecule type" value="Genomic_DNA"/>
</dbReference>
<dbReference type="InterPro" id="IPR023298">
    <property type="entry name" value="ATPase_P-typ_TM_dom_sf"/>
</dbReference>
<evidence type="ECO:0000256" key="10">
    <source>
        <dbReference type="ARBA" id="ARBA00022842"/>
    </source>
</evidence>
<evidence type="ECO:0000256" key="7">
    <source>
        <dbReference type="ARBA" id="ARBA00022741"/>
    </source>
</evidence>
<feature type="transmembrane region" description="Helical" evidence="18">
    <location>
        <begin position="684"/>
        <end position="703"/>
    </location>
</feature>
<dbReference type="FunFam" id="2.70.150.10:FF:000002">
    <property type="entry name" value="Copper-transporting ATPase 1, putative"/>
    <property type="match status" value="1"/>
</dbReference>
<evidence type="ECO:0000256" key="11">
    <source>
        <dbReference type="ARBA" id="ARBA00022967"/>
    </source>
</evidence>
<evidence type="ECO:0000256" key="9">
    <source>
        <dbReference type="ARBA" id="ARBA00022840"/>
    </source>
</evidence>
<dbReference type="InterPro" id="IPR036412">
    <property type="entry name" value="HAD-like_sf"/>
</dbReference>
<feature type="domain" description="HMA" evidence="20">
    <location>
        <begin position="7"/>
        <end position="73"/>
    </location>
</feature>
<dbReference type="PRINTS" id="PR00119">
    <property type="entry name" value="CATATPASE"/>
</dbReference>
<evidence type="ECO:0000256" key="18">
    <source>
        <dbReference type="RuleBase" id="RU362081"/>
    </source>
</evidence>
<evidence type="ECO:0000313" key="22">
    <source>
        <dbReference type="Proteomes" id="UP000279562"/>
    </source>
</evidence>
<dbReference type="GO" id="GO:0016887">
    <property type="term" value="F:ATP hydrolysis activity"/>
    <property type="evidence" value="ECO:0007669"/>
    <property type="project" value="InterPro"/>
</dbReference>
<dbReference type="PANTHER" id="PTHR43520">
    <property type="entry name" value="ATP7, ISOFORM B"/>
    <property type="match status" value="1"/>
</dbReference>
<dbReference type="Gene3D" id="3.40.50.1000">
    <property type="entry name" value="HAD superfamily/HAD-like"/>
    <property type="match status" value="1"/>
</dbReference>
<gene>
    <name evidence="21" type="ORF">EII33_11380</name>
</gene>
<dbReference type="SFLD" id="SFLDS00003">
    <property type="entry name" value="Haloacid_Dehalogenase"/>
    <property type="match status" value="1"/>
</dbReference>
<dbReference type="AlphaFoldDB" id="A0A3P2A1J8"/>
<evidence type="ECO:0000256" key="15">
    <source>
        <dbReference type="ARBA" id="ARBA00023136"/>
    </source>
</evidence>
<dbReference type="InterPro" id="IPR023214">
    <property type="entry name" value="HAD_sf"/>
</dbReference>
<name>A0A3P2A1J8_9BACE</name>
<evidence type="ECO:0000313" key="21">
    <source>
        <dbReference type="EMBL" id="RRD88756.1"/>
    </source>
</evidence>
<dbReference type="GO" id="GO:0055070">
    <property type="term" value="P:copper ion homeostasis"/>
    <property type="evidence" value="ECO:0007669"/>
    <property type="project" value="TreeGrafter"/>
</dbReference>
<dbReference type="InterPro" id="IPR018303">
    <property type="entry name" value="ATPase_P-typ_P_site"/>
</dbReference>
<keyword evidence="11" id="KW-1278">Translocase</keyword>
<dbReference type="GO" id="GO:0012505">
    <property type="term" value="C:endomembrane system"/>
    <property type="evidence" value="ECO:0007669"/>
    <property type="project" value="UniProtKB-SubCell"/>
</dbReference>
<feature type="transmembrane region" description="Helical" evidence="18">
    <location>
        <begin position="124"/>
        <end position="146"/>
    </location>
</feature>
<dbReference type="NCBIfam" id="TIGR01511">
    <property type="entry name" value="ATPase-IB1_Cu"/>
    <property type="match status" value="1"/>
</dbReference>
<dbReference type="SFLD" id="SFLDF00027">
    <property type="entry name" value="p-type_atpase"/>
    <property type="match status" value="1"/>
</dbReference>
<dbReference type="SUPFAM" id="SSF81665">
    <property type="entry name" value="Calcium ATPase, transmembrane domain M"/>
    <property type="match status" value="1"/>
</dbReference>
<dbReference type="GO" id="GO:0005886">
    <property type="term" value="C:plasma membrane"/>
    <property type="evidence" value="ECO:0007669"/>
    <property type="project" value="UniProtKB-SubCell"/>
</dbReference>
<dbReference type="InterPro" id="IPR044492">
    <property type="entry name" value="P_typ_ATPase_HD_dom"/>
</dbReference>
<sequence>MNKSMIVQKTFPVQGMSCASCAARVDKTLNHQPGVSKATVNYASGMATVEYDSAQCSPEALQKAVQDAGYDLLIGQDKHTLEEVEQAHDKRYAALKFRTVWAIALSFPVVVVGMFFMDMPYANLLMWAFSTPVVFWLGRGFFVSAWRQLKHGNANMDTLVANSTGIAYLFSLFNMLFPDFWMARGIRPHVYFEAASVIIAFILLGRLLEEKAKGNTSSAIKKLMGLQPKTVITVSPSGEQKEILIEQIHPGDIVQVRPGERIAVDGIVTEGTSYVDESMLSGEPIAVAKQKDAKVFAGTINRTGSFLFRAEKVGTDTLLAKIIHMVQEAQGSRAPVQQLADKIAGIFVPVIIGIALFSFGLWMIFDIENGFTHGLLALVTVLIIACPCALGLATPTAIMVGIGKGAESGILIKDAESLETARQIDTVVLDKTGTVTEGRPMVSSLTWSTDAGEAASIFHGLERLSEHPLAEAVVQHFKGTVPTDIEHFESVTGKGVKGEVQGRTYYAGNLKWLEEKRIAVSRDLSDEAARLTADAQTVIGFADEKEALAVAGITDRIKETSVRAVGQLRSDGIEVYMLTGDNEATAREIARKAGIVHYKAGVLPQDKAAFIAQLQKEGRKVAMAGDGINDSAALAQADLSIAMGGGSDIAMNVAGMTIISSDLTKISEAFKLSKLTVRTIRQNLFWAFIYNIIGVPIAAGLLYPINGFLLNPMIAGAAMAFSSVSVVSNSLRLKRKKIRTKETAVEGSEAQVAPTGEPQASKPSAEEALKKTFKVEGMMCHHCRMRVEKALNGIDGVKASVSLDPPTATVEFAGDEKTLEELQAAVTANAGEYTLKQDS</sequence>
<dbReference type="InterPro" id="IPR006121">
    <property type="entry name" value="HMA_dom"/>
</dbReference>
<dbReference type="SUPFAM" id="SSF81653">
    <property type="entry name" value="Calcium ATPase, transduction domain A"/>
    <property type="match status" value="1"/>
</dbReference>
<evidence type="ECO:0000256" key="14">
    <source>
        <dbReference type="ARBA" id="ARBA00023065"/>
    </source>
</evidence>
<feature type="transmembrane region" description="Helical" evidence="18">
    <location>
        <begin position="158"/>
        <end position="177"/>
    </location>
</feature>
<feature type="transmembrane region" description="Helical" evidence="18">
    <location>
        <begin position="709"/>
        <end position="731"/>
    </location>
</feature>
<keyword evidence="10" id="KW-0460">Magnesium</keyword>
<dbReference type="FunFam" id="3.30.70.100:FF:000005">
    <property type="entry name" value="Copper-exporting P-type ATPase A"/>
    <property type="match status" value="1"/>
</dbReference>
<dbReference type="InterPro" id="IPR001757">
    <property type="entry name" value="P_typ_ATPase"/>
</dbReference>
<dbReference type="SUPFAM" id="SSF55008">
    <property type="entry name" value="HMA, heavy metal-associated domain"/>
    <property type="match status" value="2"/>
</dbReference>
<evidence type="ECO:0000256" key="13">
    <source>
        <dbReference type="ARBA" id="ARBA00023008"/>
    </source>
</evidence>
<comment type="caution">
    <text evidence="21">The sequence shown here is derived from an EMBL/GenBank/DDBJ whole genome shotgun (WGS) entry which is preliminary data.</text>
</comment>
<evidence type="ECO:0000256" key="5">
    <source>
        <dbReference type="ARBA" id="ARBA00022723"/>
    </source>
</evidence>
<dbReference type="GO" id="GO:0043682">
    <property type="term" value="F:P-type divalent copper transporter activity"/>
    <property type="evidence" value="ECO:0007669"/>
    <property type="project" value="UniProtKB-EC"/>
</dbReference>
<dbReference type="CDD" id="cd00371">
    <property type="entry name" value="HMA"/>
    <property type="match status" value="2"/>
</dbReference>
<evidence type="ECO:0000256" key="12">
    <source>
        <dbReference type="ARBA" id="ARBA00022989"/>
    </source>
</evidence>
<keyword evidence="14" id="KW-0406">Ion transport</keyword>
<dbReference type="Pfam" id="PF00122">
    <property type="entry name" value="E1-E2_ATPase"/>
    <property type="match status" value="1"/>
</dbReference>
<keyword evidence="4 18" id="KW-0812">Transmembrane</keyword>
<dbReference type="InterPro" id="IPR059000">
    <property type="entry name" value="ATPase_P-type_domA"/>
</dbReference>
<evidence type="ECO:0000256" key="2">
    <source>
        <dbReference type="ARBA" id="ARBA00006024"/>
    </source>
</evidence>
<evidence type="ECO:0000256" key="16">
    <source>
        <dbReference type="ARBA" id="ARBA00038904"/>
    </source>
</evidence>
<dbReference type="PANTHER" id="PTHR43520:SF8">
    <property type="entry name" value="P-TYPE CU(+) TRANSPORTER"/>
    <property type="match status" value="1"/>
</dbReference>
<proteinExistence type="inferred from homology"/>
<keyword evidence="22" id="KW-1185">Reference proteome</keyword>
<dbReference type="Gene3D" id="3.30.70.100">
    <property type="match status" value="2"/>
</dbReference>
<comment type="similarity">
    <text evidence="2 18">Belongs to the cation transport ATPase (P-type) (TC 3.A.3) family. Type IB subfamily.</text>
</comment>
<reference evidence="21 22" key="1">
    <citation type="submission" date="2018-11" db="EMBL/GenBank/DDBJ databases">
        <title>Genomes From Bacteria Associated with the Canine Oral Cavity: a Test Case for Automated Genome-Based Taxonomic Assignment.</title>
        <authorList>
            <person name="Coil D.A."/>
            <person name="Jospin G."/>
            <person name="Darling A.E."/>
            <person name="Wallis C."/>
            <person name="Davis I.J."/>
            <person name="Harris S."/>
            <person name="Eisen J.A."/>
            <person name="Holcombe L.J."/>
            <person name="O'Flynn C."/>
        </authorList>
    </citation>
    <scope>NUCLEOTIDE SEQUENCE [LARGE SCALE GENOMIC DNA]</scope>
    <source>
        <strain evidence="21 22">OH1047_COT-310</strain>
    </source>
</reference>
<feature type="region of interest" description="Disordered" evidence="19">
    <location>
        <begin position="744"/>
        <end position="765"/>
    </location>
</feature>
<evidence type="ECO:0000256" key="17">
    <source>
        <dbReference type="ARBA" id="ARBA00047424"/>
    </source>
</evidence>
<dbReference type="Proteomes" id="UP000279562">
    <property type="component" value="Unassembled WGS sequence"/>
</dbReference>
<evidence type="ECO:0000256" key="6">
    <source>
        <dbReference type="ARBA" id="ARBA00022737"/>
    </source>
</evidence>
<feature type="transmembrane region" description="Helical" evidence="18">
    <location>
        <begin position="371"/>
        <end position="394"/>
    </location>
</feature>
<dbReference type="Pfam" id="PF00403">
    <property type="entry name" value="HMA"/>
    <property type="match status" value="2"/>
</dbReference>
<dbReference type="InterPro" id="IPR008250">
    <property type="entry name" value="ATPase_P-typ_transduc_dom_A_sf"/>
</dbReference>
<keyword evidence="7 18" id="KW-0547">Nucleotide-binding</keyword>
<feature type="domain" description="HMA" evidence="20">
    <location>
        <begin position="769"/>
        <end position="834"/>
    </location>
</feature>
<keyword evidence="9 18" id="KW-0067">ATP-binding</keyword>
<feature type="transmembrane region" description="Helical" evidence="18">
    <location>
        <begin position="343"/>
        <end position="365"/>
    </location>
</feature>
<dbReference type="NCBIfam" id="TIGR01494">
    <property type="entry name" value="ATPase_P-type"/>
    <property type="match status" value="1"/>
</dbReference>
<evidence type="ECO:0000259" key="20">
    <source>
        <dbReference type="PROSITE" id="PS50846"/>
    </source>
</evidence>
<dbReference type="Gene3D" id="3.40.1110.10">
    <property type="entry name" value="Calcium-transporting ATPase, cytoplasmic domain N"/>
    <property type="match status" value="1"/>
</dbReference>
<dbReference type="EC" id="7.2.2.9" evidence="16"/>
<dbReference type="NCBIfam" id="TIGR00003">
    <property type="entry name" value="copper ion binding protein"/>
    <property type="match status" value="2"/>
</dbReference>
<evidence type="ECO:0000256" key="1">
    <source>
        <dbReference type="ARBA" id="ARBA00004127"/>
    </source>
</evidence>
<dbReference type="CDD" id="cd02094">
    <property type="entry name" value="P-type_ATPase_Cu-like"/>
    <property type="match status" value="1"/>
</dbReference>
<dbReference type="InterPro" id="IPR027256">
    <property type="entry name" value="P-typ_ATPase_IB"/>
</dbReference>
<feature type="transmembrane region" description="Helical" evidence="18">
    <location>
        <begin position="189"/>
        <end position="208"/>
    </location>
</feature>
<dbReference type="Gene3D" id="2.70.150.10">
    <property type="entry name" value="Calcium-transporting ATPase, cytoplasmic transduction domain A"/>
    <property type="match status" value="1"/>
</dbReference>
<dbReference type="SFLD" id="SFLDG00002">
    <property type="entry name" value="C1.7:_P-type_atpase_like"/>
    <property type="match status" value="1"/>
</dbReference>
<evidence type="ECO:0000256" key="3">
    <source>
        <dbReference type="ARBA" id="ARBA00022448"/>
    </source>
</evidence>
<dbReference type="PROSITE" id="PS50846">
    <property type="entry name" value="HMA_2"/>
    <property type="match status" value="2"/>
</dbReference>
<evidence type="ECO:0000256" key="8">
    <source>
        <dbReference type="ARBA" id="ARBA00022796"/>
    </source>
</evidence>
<evidence type="ECO:0000256" key="4">
    <source>
        <dbReference type="ARBA" id="ARBA00022692"/>
    </source>
</evidence>
<keyword evidence="13" id="KW-0186">Copper</keyword>
<dbReference type="RefSeq" id="WP_125239808.1">
    <property type="nucleotide sequence ID" value="NZ_RQYF01000070.1"/>
</dbReference>
<keyword evidence="8" id="KW-0187">Copper transport</keyword>
<organism evidence="21 22">
    <name type="scientific">Prevotella heparinolytica</name>
    <dbReference type="NCBI Taxonomy" id="28113"/>
    <lineage>
        <taxon>Bacteria</taxon>
        <taxon>Pseudomonadati</taxon>
        <taxon>Bacteroidota</taxon>
        <taxon>Bacteroidia</taxon>
        <taxon>Bacteroidales</taxon>
        <taxon>Bacteroidaceae</taxon>
        <taxon>Bacteroides</taxon>
    </lineage>
</organism>
<dbReference type="InterPro" id="IPR023299">
    <property type="entry name" value="ATPase_P-typ_cyto_dom_N"/>
</dbReference>
<dbReference type="InterPro" id="IPR006122">
    <property type="entry name" value="HMA_Cu_ion-bd"/>
</dbReference>
<keyword evidence="15 18" id="KW-0472">Membrane</keyword>